<organism evidence="1 2">
    <name type="scientific">Eumeta variegata</name>
    <name type="common">Bagworm moth</name>
    <name type="synonym">Eumeta japonica</name>
    <dbReference type="NCBI Taxonomy" id="151549"/>
    <lineage>
        <taxon>Eukaryota</taxon>
        <taxon>Metazoa</taxon>
        <taxon>Ecdysozoa</taxon>
        <taxon>Arthropoda</taxon>
        <taxon>Hexapoda</taxon>
        <taxon>Insecta</taxon>
        <taxon>Pterygota</taxon>
        <taxon>Neoptera</taxon>
        <taxon>Endopterygota</taxon>
        <taxon>Lepidoptera</taxon>
        <taxon>Glossata</taxon>
        <taxon>Ditrysia</taxon>
        <taxon>Tineoidea</taxon>
        <taxon>Psychidae</taxon>
        <taxon>Oiketicinae</taxon>
        <taxon>Eumeta</taxon>
    </lineage>
</organism>
<sequence>MSTKRLLKRKRELSKAEIERLPETALAAIVPSKGVKLINEFFNFFVDVLEKHATWINDAILDQPGFRCVLLAGSGPNRFQIREVIYPSKSDKLNIEVEVKNSDDYDKLAVAALVKLPKSSLEVIKNSLPNYRIRDDLITGESMGVTYAVMEPATRGQFRIVDKLSIIGAGNARNVTGKKKRCKSELK</sequence>
<comment type="caution">
    <text evidence="1">The sequence shown here is derived from an EMBL/GenBank/DDBJ whole genome shotgun (WGS) entry which is preliminary data.</text>
</comment>
<reference evidence="1 2" key="1">
    <citation type="journal article" date="2019" name="Commun. Biol.">
        <title>The bagworm genome reveals a unique fibroin gene that provides high tensile strength.</title>
        <authorList>
            <person name="Kono N."/>
            <person name="Nakamura H."/>
            <person name="Ohtoshi R."/>
            <person name="Tomita M."/>
            <person name="Numata K."/>
            <person name="Arakawa K."/>
        </authorList>
    </citation>
    <scope>NUCLEOTIDE SEQUENCE [LARGE SCALE GENOMIC DNA]</scope>
</reference>
<evidence type="ECO:0000313" key="1">
    <source>
        <dbReference type="EMBL" id="GBP36362.1"/>
    </source>
</evidence>
<keyword evidence="2" id="KW-1185">Reference proteome</keyword>
<dbReference type="EMBL" id="BGZK01000317">
    <property type="protein sequence ID" value="GBP36362.1"/>
    <property type="molecule type" value="Genomic_DNA"/>
</dbReference>
<protein>
    <submittedName>
        <fullName evidence="1">Uncharacterized protein</fullName>
    </submittedName>
</protein>
<proteinExistence type="predicted"/>
<name>A0A4C1VDJ5_EUMVA</name>
<gene>
    <name evidence="1" type="ORF">EVAR_22494_1</name>
</gene>
<accession>A0A4C1VDJ5</accession>
<evidence type="ECO:0000313" key="2">
    <source>
        <dbReference type="Proteomes" id="UP000299102"/>
    </source>
</evidence>
<dbReference type="AlphaFoldDB" id="A0A4C1VDJ5"/>
<dbReference type="Proteomes" id="UP000299102">
    <property type="component" value="Unassembled WGS sequence"/>
</dbReference>
<dbReference type="OrthoDB" id="6993484at2759"/>